<evidence type="ECO:0000313" key="2">
    <source>
        <dbReference type="Proteomes" id="UP001174136"/>
    </source>
</evidence>
<comment type="caution">
    <text evidence="1">The sequence shown here is derived from an EMBL/GenBank/DDBJ whole genome shotgun (WGS) entry which is preliminary data.</text>
</comment>
<dbReference type="InterPro" id="IPR012337">
    <property type="entry name" value="RNaseH-like_sf"/>
</dbReference>
<dbReference type="AlphaFoldDB" id="A0AA47NY74"/>
<gene>
    <name evidence="1" type="primary">Zbed4_11</name>
    <name evidence="1" type="ORF">N1851_022729</name>
</gene>
<dbReference type="PANTHER" id="PTHR46481">
    <property type="entry name" value="ZINC FINGER BED DOMAIN-CONTAINING PROTEIN 4"/>
    <property type="match status" value="1"/>
</dbReference>
<protein>
    <submittedName>
        <fullName evidence="1">Zinc finger BED domain-containing protein 4</fullName>
    </submittedName>
</protein>
<dbReference type="PANTHER" id="PTHR46481:SF4">
    <property type="entry name" value="ZINC FINGER BED DOMAIN-CONTAINING PROTEIN 4"/>
    <property type="match status" value="1"/>
</dbReference>
<accession>A0AA47NY74</accession>
<reference evidence="1" key="1">
    <citation type="journal article" date="2023" name="Front. Mar. Sci.">
        <title>A new Merluccius polli reference genome to investigate the effects of global change in West African waters.</title>
        <authorList>
            <person name="Mateo J.L."/>
            <person name="Blanco-Fernandez C."/>
            <person name="Garcia-Vazquez E."/>
            <person name="Machado-Schiaffino G."/>
        </authorList>
    </citation>
    <scope>NUCLEOTIDE SEQUENCE</scope>
    <source>
        <strain evidence="1">C29</strain>
        <tissue evidence="1">Fin</tissue>
    </source>
</reference>
<keyword evidence="2" id="KW-1185">Reference proteome</keyword>
<sequence>MSNLIETQYEHERKKFKERLAAAWGVSIGLDLWTKKGLTVSFLAISACYFCVEQGKPAHILLALEQVAHPHTAQSIKACVDKMYARVPSCRHGNGPETVCGAYHTTCDSTLQKETTVKRVLDKTRSVVKLFRKSSVATQRLLDQCGLIVVNDCPTRWSSTFNMVTRLLTVKDAVCQIANDMGWDSLLTSEWQKLSSVHDLLLPFAEHTKTLQSDTTSMSLVVPALFDLLSHLNDFAENTRYRDLAALENEIKSEPAFCLHLGFNR</sequence>
<organism evidence="1 2">
    <name type="scientific">Merluccius polli</name>
    <name type="common">Benguela hake</name>
    <name type="synonym">Merluccius cadenati</name>
    <dbReference type="NCBI Taxonomy" id="89951"/>
    <lineage>
        <taxon>Eukaryota</taxon>
        <taxon>Metazoa</taxon>
        <taxon>Chordata</taxon>
        <taxon>Craniata</taxon>
        <taxon>Vertebrata</taxon>
        <taxon>Euteleostomi</taxon>
        <taxon>Actinopterygii</taxon>
        <taxon>Neopterygii</taxon>
        <taxon>Teleostei</taxon>
        <taxon>Neoteleostei</taxon>
        <taxon>Acanthomorphata</taxon>
        <taxon>Zeiogadaria</taxon>
        <taxon>Gadariae</taxon>
        <taxon>Gadiformes</taxon>
        <taxon>Gadoidei</taxon>
        <taxon>Merlucciidae</taxon>
        <taxon>Merluccius</taxon>
    </lineage>
</organism>
<dbReference type="SUPFAM" id="SSF53098">
    <property type="entry name" value="Ribonuclease H-like"/>
    <property type="match status" value="1"/>
</dbReference>
<dbReference type="InterPro" id="IPR052035">
    <property type="entry name" value="ZnF_BED_domain_contain"/>
</dbReference>
<name>A0AA47NY74_MERPO</name>
<proteinExistence type="predicted"/>
<evidence type="ECO:0000313" key="1">
    <source>
        <dbReference type="EMBL" id="KAK0140287.1"/>
    </source>
</evidence>
<dbReference type="Proteomes" id="UP001174136">
    <property type="component" value="Unassembled WGS sequence"/>
</dbReference>
<dbReference type="EMBL" id="JAOPHQ010004263">
    <property type="protein sequence ID" value="KAK0140287.1"/>
    <property type="molecule type" value="Genomic_DNA"/>
</dbReference>